<protein>
    <recommendedName>
        <fullName evidence="2">X8 domain-containing protein</fullName>
    </recommendedName>
</protein>
<dbReference type="InterPro" id="IPR012946">
    <property type="entry name" value="X8"/>
</dbReference>
<dbReference type="PANTHER" id="PTHR31044:SF33">
    <property type="entry name" value="PLASMODESMATA CALLOSE-BINDING PROTEIN 5"/>
    <property type="match status" value="1"/>
</dbReference>
<dbReference type="EMBL" id="NMUH01000057">
    <property type="protein sequence ID" value="MQL70118.1"/>
    <property type="molecule type" value="Genomic_DNA"/>
</dbReference>
<name>A0A843TE20_COLES</name>
<dbReference type="AlphaFoldDB" id="A0A843TE20"/>
<gene>
    <name evidence="3" type="ORF">Taro_002420</name>
</gene>
<evidence type="ECO:0000256" key="1">
    <source>
        <dbReference type="ARBA" id="ARBA00022729"/>
    </source>
</evidence>
<proteinExistence type="predicted"/>
<keyword evidence="1" id="KW-0732">Signal</keyword>
<reference evidence="3" key="1">
    <citation type="submission" date="2017-07" db="EMBL/GenBank/DDBJ databases">
        <title>Taro Niue Genome Assembly and Annotation.</title>
        <authorList>
            <person name="Atibalentja N."/>
            <person name="Keating K."/>
            <person name="Fields C.J."/>
        </authorList>
    </citation>
    <scope>NUCLEOTIDE SEQUENCE</scope>
    <source>
        <strain evidence="3">Niue_2</strain>
        <tissue evidence="3">Leaf</tissue>
    </source>
</reference>
<dbReference type="SMART" id="SM00768">
    <property type="entry name" value="X8"/>
    <property type="match status" value="1"/>
</dbReference>
<feature type="domain" description="X8" evidence="2">
    <location>
        <begin position="32"/>
        <end position="116"/>
    </location>
</feature>
<dbReference type="Pfam" id="PF07983">
    <property type="entry name" value="X8"/>
    <property type="match status" value="1"/>
</dbReference>
<dbReference type="Proteomes" id="UP000652761">
    <property type="component" value="Unassembled WGS sequence"/>
</dbReference>
<dbReference type="GO" id="GO:0009506">
    <property type="term" value="C:plasmodesma"/>
    <property type="evidence" value="ECO:0007669"/>
    <property type="project" value="UniProtKB-ARBA"/>
</dbReference>
<comment type="caution">
    <text evidence="3">The sequence shown here is derived from an EMBL/GenBank/DDBJ whole genome shotgun (WGS) entry which is preliminary data.</text>
</comment>
<keyword evidence="4" id="KW-1185">Reference proteome</keyword>
<dbReference type="PANTHER" id="PTHR31044">
    <property type="entry name" value="BETA-1,3 GLUCANASE"/>
    <property type="match status" value="1"/>
</dbReference>
<accession>A0A843TE20</accession>
<evidence type="ECO:0000313" key="4">
    <source>
        <dbReference type="Proteomes" id="UP000652761"/>
    </source>
</evidence>
<evidence type="ECO:0000259" key="2">
    <source>
        <dbReference type="SMART" id="SM00768"/>
    </source>
</evidence>
<dbReference type="InterPro" id="IPR044788">
    <property type="entry name" value="X8_dom_prot"/>
</dbReference>
<dbReference type="OrthoDB" id="1919050at2759"/>
<organism evidence="3 4">
    <name type="scientific">Colocasia esculenta</name>
    <name type="common">Wild taro</name>
    <name type="synonym">Arum esculentum</name>
    <dbReference type="NCBI Taxonomy" id="4460"/>
    <lineage>
        <taxon>Eukaryota</taxon>
        <taxon>Viridiplantae</taxon>
        <taxon>Streptophyta</taxon>
        <taxon>Embryophyta</taxon>
        <taxon>Tracheophyta</taxon>
        <taxon>Spermatophyta</taxon>
        <taxon>Magnoliopsida</taxon>
        <taxon>Liliopsida</taxon>
        <taxon>Araceae</taxon>
        <taxon>Aroideae</taxon>
        <taxon>Colocasieae</taxon>
        <taxon>Colocasia</taxon>
    </lineage>
</organism>
<evidence type="ECO:0000313" key="3">
    <source>
        <dbReference type="EMBL" id="MQL70118.1"/>
    </source>
</evidence>
<sequence>MHPPWADDLDPKRASRRRTRRLGVWSPWSCGAWGKNNAEDWALQSALDLEYGRGGADCHPIQQAGACFEPYDLQFHASYTFNDYYIQNVSQQACDSGGSVALTSLNPGALPNPCLPLTPLIPPSFLCTVDGYLRDLTLPPSPFLIGEEWHIYQVGGGDGWEPGCGLLASFVFCLVLGAKKKAAYLKEHRKTSFVLPSSEDRIAWFLLWGDEVYLVGGFTGNWKDSIFIKVGQDMKQKLGFGMGSIAISLLWVGNGDTQHLYPQKINREISIMLSE</sequence>